<reference evidence="2" key="1">
    <citation type="submission" date="2013-08" db="EMBL/GenBank/DDBJ databases">
        <title>Oryza genome evolution.</title>
        <authorList>
            <person name="Wing R.A."/>
            <person name="Panaud O."/>
            <person name="Oliveira A.C."/>
        </authorList>
    </citation>
    <scope>NUCLEOTIDE SEQUENCE</scope>
</reference>
<evidence type="ECO:0000313" key="3">
    <source>
        <dbReference type="Proteomes" id="UP000026961"/>
    </source>
</evidence>
<feature type="region of interest" description="Disordered" evidence="1">
    <location>
        <begin position="1"/>
        <end position="22"/>
    </location>
</feature>
<dbReference type="PANTHER" id="PTHR33415">
    <property type="entry name" value="PROTEIN EMBRYO DEFECTIVE 514"/>
    <property type="match status" value="1"/>
</dbReference>
<dbReference type="Gene3D" id="3.10.450.40">
    <property type="match status" value="1"/>
</dbReference>
<organism evidence="2">
    <name type="scientific">Oryza glumipatula</name>
    <dbReference type="NCBI Taxonomy" id="40148"/>
    <lineage>
        <taxon>Eukaryota</taxon>
        <taxon>Viridiplantae</taxon>
        <taxon>Streptophyta</taxon>
        <taxon>Embryophyta</taxon>
        <taxon>Tracheophyta</taxon>
        <taxon>Spermatophyta</taxon>
        <taxon>Magnoliopsida</taxon>
        <taxon>Liliopsida</taxon>
        <taxon>Poales</taxon>
        <taxon>Poaceae</taxon>
        <taxon>BOP clade</taxon>
        <taxon>Oryzoideae</taxon>
        <taxon>Oryzeae</taxon>
        <taxon>Oryzinae</taxon>
        <taxon>Oryza</taxon>
    </lineage>
</organism>
<dbReference type="GO" id="GO:0009507">
    <property type="term" value="C:chloroplast"/>
    <property type="evidence" value="ECO:0007669"/>
    <property type="project" value="TreeGrafter"/>
</dbReference>
<dbReference type="EnsemblPlants" id="OGLUM01G49320.3">
    <property type="protein sequence ID" value="OGLUM01G49320.3"/>
    <property type="gene ID" value="OGLUM01G49320"/>
</dbReference>
<protein>
    <submittedName>
        <fullName evidence="2">DNA-directed RNA polymerase subunit</fullName>
    </submittedName>
</protein>
<dbReference type="Pfam" id="PF11523">
    <property type="entry name" value="DUF3223"/>
    <property type="match status" value="1"/>
</dbReference>
<dbReference type="Gramene" id="OGLUM01G49320.3">
    <property type="protein sequence ID" value="OGLUM01G49320.3"/>
    <property type="gene ID" value="OGLUM01G49320"/>
</dbReference>
<dbReference type="PANTHER" id="PTHR33415:SF4">
    <property type="entry name" value="DCL PROTEIN (DUF3223)"/>
    <property type="match status" value="1"/>
</dbReference>
<dbReference type="GO" id="GO:1901259">
    <property type="term" value="P:chloroplast rRNA processing"/>
    <property type="evidence" value="ECO:0007669"/>
    <property type="project" value="TreeGrafter"/>
</dbReference>
<dbReference type="GO" id="GO:0009658">
    <property type="term" value="P:chloroplast organization"/>
    <property type="evidence" value="ECO:0007669"/>
    <property type="project" value="TreeGrafter"/>
</dbReference>
<dbReference type="InterPro" id="IPR044673">
    <property type="entry name" value="DCL-like"/>
</dbReference>
<keyword evidence="3" id="KW-1185">Reference proteome</keyword>
<reference evidence="2" key="2">
    <citation type="submission" date="2015-04" db="UniProtKB">
        <authorList>
            <consortium name="EnsemblPlants"/>
        </authorList>
    </citation>
    <scope>IDENTIFICATION</scope>
</reference>
<sequence>MGETTKHHVNRSHEEQHPVEPTECRITDGIKLPPDDEKFIVTNVLMYHPERKKKIAGNGNYITVDRHQVFHGSRCLYVMSSDGSRKDFSYKKCLENYIRAQYPDAADSFCRKYFK</sequence>
<proteinExistence type="predicted"/>
<name>A0A0D9YKG5_9ORYZ</name>
<dbReference type="Proteomes" id="UP000026961">
    <property type="component" value="Chromosome 1"/>
</dbReference>
<reference evidence="2" key="3">
    <citation type="submission" date="2018-05" db="EMBL/GenBank/DDBJ databases">
        <title>OgluRS3 (Oryza glumaepatula Reference Sequence Version 3).</title>
        <authorList>
            <person name="Zhang J."/>
            <person name="Kudrna D."/>
            <person name="Lee S."/>
            <person name="Talag J."/>
            <person name="Welchert J."/>
            <person name="Wing R.A."/>
        </authorList>
    </citation>
    <scope>NUCLEOTIDE SEQUENCE [LARGE SCALE GENOMIC DNA]</scope>
</reference>
<dbReference type="HOGENOM" id="CLU_162993_0_0_1"/>
<evidence type="ECO:0000256" key="1">
    <source>
        <dbReference type="SAM" id="MobiDB-lite"/>
    </source>
</evidence>
<accession>A0A0D9YKG5</accession>
<evidence type="ECO:0000313" key="2">
    <source>
        <dbReference type="EnsemblPlants" id="OGLUM01G49320.3"/>
    </source>
</evidence>
<dbReference type="AlphaFoldDB" id="A0A0D9YKG5"/>